<evidence type="ECO:0000313" key="1">
    <source>
        <dbReference type="EMBL" id="NNH71599.1"/>
    </source>
</evidence>
<accession>A0A849C9R1</accession>
<protein>
    <submittedName>
        <fullName evidence="1">Uncharacterized protein</fullName>
    </submittedName>
</protein>
<organism evidence="1 2">
    <name type="scientific">Nocardia uniformis</name>
    <dbReference type="NCBI Taxonomy" id="53432"/>
    <lineage>
        <taxon>Bacteria</taxon>
        <taxon>Bacillati</taxon>
        <taxon>Actinomycetota</taxon>
        <taxon>Actinomycetes</taxon>
        <taxon>Mycobacteriales</taxon>
        <taxon>Nocardiaceae</taxon>
        <taxon>Nocardia</taxon>
    </lineage>
</organism>
<dbReference type="AlphaFoldDB" id="A0A849C9R1"/>
<keyword evidence="2" id="KW-1185">Reference proteome</keyword>
<sequence length="53" mass="5634">MHAARPDIDAEAVGKLLLGALGAEYAHALVRAGEAERLRSAIRELVASVLRQP</sequence>
<dbReference type="RefSeq" id="WP_157552248.1">
    <property type="nucleotide sequence ID" value="NZ_JABELX010000005.1"/>
</dbReference>
<dbReference type="EMBL" id="JABELX010000005">
    <property type="protein sequence ID" value="NNH71599.1"/>
    <property type="molecule type" value="Genomic_DNA"/>
</dbReference>
<comment type="caution">
    <text evidence="1">The sequence shown here is derived from an EMBL/GenBank/DDBJ whole genome shotgun (WGS) entry which is preliminary data.</text>
</comment>
<gene>
    <name evidence="1" type="ORF">HLB23_17280</name>
</gene>
<proteinExistence type="predicted"/>
<evidence type="ECO:0000313" key="2">
    <source>
        <dbReference type="Proteomes" id="UP000586827"/>
    </source>
</evidence>
<name>A0A849C9R1_9NOCA</name>
<dbReference type="Proteomes" id="UP000586827">
    <property type="component" value="Unassembled WGS sequence"/>
</dbReference>
<reference evidence="1 2" key="1">
    <citation type="submission" date="2020-05" db="EMBL/GenBank/DDBJ databases">
        <title>MicrobeNet Type strains.</title>
        <authorList>
            <person name="Nicholson A.C."/>
        </authorList>
    </citation>
    <scope>NUCLEOTIDE SEQUENCE [LARGE SCALE GENOMIC DNA]</scope>
    <source>
        <strain evidence="1 2">JCM 3224</strain>
    </source>
</reference>